<reference evidence="7" key="2">
    <citation type="submission" date="2025-08" db="UniProtKB">
        <authorList>
            <consortium name="Ensembl"/>
        </authorList>
    </citation>
    <scope>IDENTIFICATION</scope>
</reference>
<organism evidence="7 8">
    <name type="scientific">Denticeps clupeoides</name>
    <name type="common">denticle herring</name>
    <dbReference type="NCBI Taxonomy" id="299321"/>
    <lineage>
        <taxon>Eukaryota</taxon>
        <taxon>Metazoa</taxon>
        <taxon>Chordata</taxon>
        <taxon>Craniata</taxon>
        <taxon>Vertebrata</taxon>
        <taxon>Euteleostomi</taxon>
        <taxon>Actinopterygii</taxon>
        <taxon>Neopterygii</taxon>
        <taxon>Teleostei</taxon>
        <taxon>Clupei</taxon>
        <taxon>Clupeiformes</taxon>
        <taxon>Denticipitoidei</taxon>
        <taxon>Denticipitidae</taxon>
        <taxon>Denticeps</taxon>
    </lineage>
</organism>
<evidence type="ECO:0000256" key="1">
    <source>
        <dbReference type="ARBA" id="ARBA00004613"/>
    </source>
</evidence>
<dbReference type="Ensembl" id="ENSDCDT00010004520.1">
    <property type="protein sequence ID" value="ENSDCDP00010004365.1"/>
    <property type="gene ID" value="ENSDCDG00010001940.1"/>
</dbReference>
<keyword evidence="3" id="KW-0964">Secreted</keyword>
<feature type="region of interest" description="Disordered" evidence="6">
    <location>
        <begin position="191"/>
        <end position="233"/>
    </location>
</feature>
<dbReference type="InterPro" id="IPR001483">
    <property type="entry name" value="Urotensin_II"/>
</dbReference>
<dbReference type="GeneTree" id="ENSGT01100000263672"/>
<evidence type="ECO:0000256" key="2">
    <source>
        <dbReference type="ARBA" id="ARBA00006719"/>
    </source>
</evidence>
<dbReference type="GO" id="GO:0008217">
    <property type="term" value="P:regulation of blood pressure"/>
    <property type="evidence" value="ECO:0007669"/>
    <property type="project" value="InterPro"/>
</dbReference>
<evidence type="ECO:0000313" key="8">
    <source>
        <dbReference type="Proteomes" id="UP000694580"/>
    </source>
</evidence>
<keyword evidence="4" id="KW-0372">Hormone</keyword>
<keyword evidence="8" id="KW-1185">Reference proteome</keyword>
<dbReference type="GO" id="GO:0005576">
    <property type="term" value="C:extracellular region"/>
    <property type="evidence" value="ECO:0007669"/>
    <property type="project" value="UniProtKB-SubCell"/>
</dbReference>
<accession>A0AAY4A8L0</accession>
<evidence type="ECO:0000256" key="3">
    <source>
        <dbReference type="ARBA" id="ARBA00022525"/>
    </source>
</evidence>
<feature type="region of interest" description="Disordered" evidence="6">
    <location>
        <begin position="119"/>
        <end position="152"/>
    </location>
</feature>
<dbReference type="AlphaFoldDB" id="A0AAY4A8L0"/>
<evidence type="ECO:0000313" key="7">
    <source>
        <dbReference type="Ensembl" id="ENSDCDP00010004365.1"/>
    </source>
</evidence>
<feature type="compositionally biased region" description="Polar residues" evidence="6">
    <location>
        <begin position="192"/>
        <end position="212"/>
    </location>
</feature>
<name>A0AAY4A8L0_9TELE</name>
<reference evidence="7 8" key="1">
    <citation type="submission" date="2020-06" db="EMBL/GenBank/DDBJ databases">
        <authorList>
            <consortium name="Wellcome Sanger Institute Data Sharing"/>
        </authorList>
    </citation>
    <scope>NUCLEOTIDE SEQUENCE [LARGE SCALE GENOMIC DNA]</scope>
</reference>
<proteinExistence type="inferred from homology"/>
<keyword evidence="5" id="KW-1015">Disulfide bond</keyword>
<sequence>MGSVVDFVIKSVYLSFKGEQKPPDSPRNAPALQHLTDTSRFLEDQDTMFPRFLDKQVYTDLATSPPDLVEKRLMFPSSLVHHLKMAMIAEISDRVKPENTIPAEKSEVSSRVFKRLKKSLASADSGQPDRASVAGRGLERQARANPVTAGPDRREKILKMLNLMEGLQKTYNSTLNASSRLCSFEVSIHGSPKTTTLSPVDSSGTANRTSTDPLGPSGKPFKKSPPPSGKKNNKRVCFWKYCSQN</sequence>
<evidence type="ECO:0000256" key="6">
    <source>
        <dbReference type="SAM" id="MobiDB-lite"/>
    </source>
</evidence>
<comment type="subcellular location">
    <subcellularLocation>
        <location evidence="1">Secreted</location>
    </subcellularLocation>
</comment>
<evidence type="ECO:0000256" key="5">
    <source>
        <dbReference type="ARBA" id="ARBA00023157"/>
    </source>
</evidence>
<reference evidence="7" key="3">
    <citation type="submission" date="2025-09" db="UniProtKB">
        <authorList>
            <consortium name="Ensembl"/>
        </authorList>
    </citation>
    <scope>IDENTIFICATION</scope>
</reference>
<evidence type="ECO:0000256" key="4">
    <source>
        <dbReference type="ARBA" id="ARBA00022702"/>
    </source>
</evidence>
<dbReference type="GO" id="GO:0097746">
    <property type="term" value="P:blood vessel diameter maintenance"/>
    <property type="evidence" value="ECO:0007669"/>
    <property type="project" value="InterPro"/>
</dbReference>
<dbReference type="PROSITE" id="PS00984">
    <property type="entry name" value="UROTENSIN_II"/>
    <property type="match status" value="1"/>
</dbReference>
<comment type="similarity">
    <text evidence="2">Belongs to the urotensin-2 family.</text>
</comment>
<dbReference type="Proteomes" id="UP000694580">
    <property type="component" value="Chromosome 5"/>
</dbReference>
<protein>
    <submittedName>
        <fullName evidence="7">Uncharacterized protein</fullName>
    </submittedName>
</protein>
<dbReference type="GO" id="GO:0005179">
    <property type="term" value="F:hormone activity"/>
    <property type="evidence" value="ECO:0007669"/>
    <property type="project" value="UniProtKB-KW"/>
</dbReference>